<evidence type="ECO:0000256" key="3">
    <source>
        <dbReference type="ARBA" id="ARBA00022475"/>
    </source>
</evidence>
<keyword evidence="9" id="KW-1185">Reference proteome</keyword>
<proteinExistence type="inferred from homology"/>
<comment type="subcellular location">
    <subcellularLocation>
        <location evidence="1">Cell membrane</location>
        <topology evidence="1">Multi-pass membrane protein</topology>
    </subcellularLocation>
</comment>
<evidence type="ECO:0000256" key="1">
    <source>
        <dbReference type="ARBA" id="ARBA00004651"/>
    </source>
</evidence>
<keyword evidence="4 7" id="KW-0812">Transmembrane</keyword>
<evidence type="ECO:0000256" key="6">
    <source>
        <dbReference type="ARBA" id="ARBA00023136"/>
    </source>
</evidence>
<keyword evidence="6 7" id="KW-0472">Membrane</keyword>
<dbReference type="RefSeq" id="WP_218590450.1">
    <property type="nucleotide sequence ID" value="NZ_JADQDE010000024.1"/>
</dbReference>
<evidence type="ECO:0000256" key="5">
    <source>
        <dbReference type="ARBA" id="ARBA00022989"/>
    </source>
</evidence>
<name>A0ABS6UET9_9PSEU</name>
<accession>A0ABS6UET9</accession>
<protein>
    <submittedName>
        <fullName evidence="8">Na+/H+ antiporter subunit E</fullName>
    </submittedName>
</protein>
<dbReference type="PANTHER" id="PTHR34584:SF1">
    <property type="entry name" value="NA(+)_H(+) ANTIPORTER SUBUNIT E1"/>
    <property type="match status" value="1"/>
</dbReference>
<dbReference type="PANTHER" id="PTHR34584">
    <property type="entry name" value="NA(+)/H(+) ANTIPORTER SUBUNIT E1"/>
    <property type="match status" value="1"/>
</dbReference>
<evidence type="ECO:0000313" key="8">
    <source>
        <dbReference type="EMBL" id="MBW0130364.1"/>
    </source>
</evidence>
<sequence length="174" mass="19281">MIRALSVAWLTVVWVLLWGSFTLLTVVGGVFVGWLVTAIWPPGPVERLPLRPLPLLSLVAFLARDMVVSSLQVSRETLRYGPRSRGAILDLPLLSTSDRVVALIAGAYTITPGTLVLQIDLRGGRWFIYVVGPREHEAVERARHEALEVQRRVLDAFGSPAERAAAHDLERTLR</sequence>
<keyword evidence="5 7" id="KW-1133">Transmembrane helix</keyword>
<evidence type="ECO:0000313" key="9">
    <source>
        <dbReference type="Proteomes" id="UP000694300"/>
    </source>
</evidence>
<organism evidence="8 9">
    <name type="scientific">Pseudonocardia oceani</name>
    <dbReference type="NCBI Taxonomy" id="2792013"/>
    <lineage>
        <taxon>Bacteria</taxon>
        <taxon>Bacillati</taxon>
        <taxon>Actinomycetota</taxon>
        <taxon>Actinomycetes</taxon>
        <taxon>Pseudonocardiales</taxon>
        <taxon>Pseudonocardiaceae</taxon>
        <taxon>Pseudonocardia</taxon>
    </lineage>
</organism>
<dbReference type="EMBL" id="JADQDF010000001">
    <property type="protein sequence ID" value="MBW0130364.1"/>
    <property type="molecule type" value="Genomic_DNA"/>
</dbReference>
<gene>
    <name evidence="8" type="ORF">I4I82_22175</name>
</gene>
<evidence type="ECO:0000256" key="7">
    <source>
        <dbReference type="SAM" id="Phobius"/>
    </source>
</evidence>
<evidence type="ECO:0000256" key="4">
    <source>
        <dbReference type="ARBA" id="ARBA00022692"/>
    </source>
</evidence>
<comment type="similarity">
    <text evidence="2">Belongs to the CPA3 antiporters (TC 2.A.63) subunit E family.</text>
</comment>
<reference evidence="8 9" key="1">
    <citation type="submission" date="2020-11" db="EMBL/GenBank/DDBJ databases">
        <title>Pseudonocardia abyssalis sp. nov. and Pseudonocardia oceani sp. nov., description and phylogenomic analysis of two novel actinomycetes isolated from the deep Southern Ocean.</title>
        <authorList>
            <person name="Parra J."/>
        </authorList>
    </citation>
    <scope>NUCLEOTIDE SEQUENCE [LARGE SCALE GENOMIC DNA]</scope>
    <source>
        <strain evidence="9">KRD185</strain>
    </source>
</reference>
<dbReference type="Proteomes" id="UP000694300">
    <property type="component" value="Unassembled WGS sequence"/>
</dbReference>
<dbReference type="InterPro" id="IPR002758">
    <property type="entry name" value="Cation_antiport_E"/>
</dbReference>
<comment type="caution">
    <text evidence="8">The sequence shown here is derived from an EMBL/GenBank/DDBJ whole genome shotgun (WGS) entry which is preliminary data.</text>
</comment>
<dbReference type="Pfam" id="PF01899">
    <property type="entry name" value="MNHE"/>
    <property type="match status" value="1"/>
</dbReference>
<feature type="transmembrane region" description="Helical" evidence="7">
    <location>
        <begin position="7"/>
        <end position="40"/>
    </location>
</feature>
<keyword evidence="3" id="KW-1003">Cell membrane</keyword>
<evidence type="ECO:0000256" key="2">
    <source>
        <dbReference type="ARBA" id="ARBA00006228"/>
    </source>
</evidence>